<evidence type="ECO:0000256" key="3">
    <source>
        <dbReference type="ARBA" id="ARBA00022806"/>
    </source>
</evidence>
<evidence type="ECO:0000256" key="6">
    <source>
        <dbReference type="PROSITE-ProRule" id="PRU00552"/>
    </source>
</evidence>
<comment type="caution">
    <text evidence="12">The sequence shown here is derived from an EMBL/GenBank/DDBJ whole genome shotgun (WGS) entry which is preliminary data.</text>
</comment>
<dbReference type="PANTHER" id="PTHR47959:SF1">
    <property type="entry name" value="ATP-DEPENDENT RNA HELICASE DBPA"/>
    <property type="match status" value="1"/>
</dbReference>
<keyword evidence="1 7" id="KW-0547">Nucleotide-binding</keyword>
<dbReference type="SUPFAM" id="SSF52540">
    <property type="entry name" value="P-loop containing nucleoside triphosphate hydrolases"/>
    <property type="match status" value="1"/>
</dbReference>
<dbReference type="PROSITE" id="PS00039">
    <property type="entry name" value="DEAD_ATP_HELICASE"/>
    <property type="match status" value="1"/>
</dbReference>
<dbReference type="PROSITE" id="PS51195">
    <property type="entry name" value="Q_MOTIF"/>
    <property type="match status" value="1"/>
</dbReference>
<dbReference type="InterPro" id="IPR044742">
    <property type="entry name" value="DEAD/DEAH_RhlB"/>
</dbReference>
<dbReference type="CDD" id="cd00268">
    <property type="entry name" value="DEADc"/>
    <property type="match status" value="1"/>
</dbReference>
<evidence type="ECO:0000313" key="12">
    <source>
        <dbReference type="EMBL" id="CDR33543.1"/>
    </source>
</evidence>
<evidence type="ECO:0000259" key="9">
    <source>
        <dbReference type="PROSITE" id="PS51192"/>
    </source>
</evidence>
<dbReference type="InterPro" id="IPR011545">
    <property type="entry name" value="DEAD/DEAH_box_helicase_dom"/>
</dbReference>
<dbReference type="Pfam" id="PF00270">
    <property type="entry name" value="DEAD"/>
    <property type="match status" value="1"/>
</dbReference>
<keyword evidence="3 7" id="KW-0347">Helicase</keyword>
<dbReference type="PROSITE" id="PS51194">
    <property type="entry name" value="HELICASE_CTER"/>
    <property type="match status" value="1"/>
</dbReference>
<dbReference type="PROSITE" id="PS51192">
    <property type="entry name" value="HELICASE_ATP_BIND_1"/>
    <property type="match status" value="1"/>
</dbReference>
<evidence type="ECO:0000256" key="2">
    <source>
        <dbReference type="ARBA" id="ARBA00022801"/>
    </source>
</evidence>
<dbReference type="Pfam" id="PF00271">
    <property type="entry name" value="Helicase_C"/>
    <property type="match status" value="1"/>
</dbReference>
<dbReference type="InterPro" id="IPR050079">
    <property type="entry name" value="DEAD_box_RNA_helicase"/>
</dbReference>
<dbReference type="InterPro" id="IPR001650">
    <property type="entry name" value="Helicase_C-like"/>
</dbReference>
<feature type="domain" description="Helicase C-terminal" evidence="10">
    <location>
        <begin position="227"/>
        <end position="377"/>
    </location>
</feature>
<sequence length="402" mass="45091">MTTFLDLGVQEPIIETLTKRGYEKPTIVQEHTIPLVLKGNDLLALAETGSGKTAASVIPICQLIEPSDEGIQALIIVPTRELAMQYVTETQKIAHAKNIRSFSIVGGSDSSIQQAKLKSGVDILIATPGRLIDFIYNRLIDLSSVKILVLDEADEMLSMGFYEDLQFIMDCLVQKHQTLLFSATMPKEINILAQKHLINPIEIRLISDQPRPSSIEHWFSYSAPKAKLEKLVHEVKKQPINQAIIFAASRESAELLNKQLSSEFKACDFLHGGLTQEIRQIVTSKFRQGKIKYLIATDVAARGLDFSGVSHVFIYQLGKDPEVYLHRTGRTGRQNRSGVAITFISDKEIGVLKKVLEKTGIEPKWIDDIKPDLKAKQRFSLKKNPRKYPSKNRKPSNFKKSS</sequence>
<dbReference type="STRING" id="1437425.CSEC_0711"/>
<evidence type="ECO:0000256" key="7">
    <source>
        <dbReference type="RuleBase" id="RU000492"/>
    </source>
</evidence>
<reference evidence="12" key="2">
    <citation type="submission" date="2014-09" db="EMBL/GenBank/DDBJ databases">
        <title>Criblamydia sequanensis harbors a mega-plasmid encoding arsenite resistance.</title>
        <authorList>
            <person name="Bertelli C."/>
            <person name="Goesmann A."/>
            <person name="Greub G."/>
        </authorList>
    </citation>
    <scope>NUCLEOTIDE SEQUENCE [LARGE SCALE GENOMIC DNA]</scope>
    <source>
        <strain evidence="12">CRIB-18</strain>
    </source>
</reference>
<dbReference type="InterPro" id="IPR014014">
    <property type="entry name" value="RNA_helicase_DEAD_Q_motif"/>
</dbReference>
<evidence type="ECO:0000259" key="11">
    <source>
        <dbReference type="PROSITE" id="PS51195"/>
    </source>
</evidence>
<organism evidence="12 13">
    <name type="scientific">Candidatus Criblamydia sequanensis CRIB-18</name>
    <dbReference type="NCBI Taxonomy" id="1437425"/>
    <lineage>
        <taxon>Bacteria</taxon>
        <taxon>Pseudomonadati</taxon>
        <taxon>Chlamydiota</taxon>
        <taxon>Chlamydiia</taxon>
        <taxon>Parachlamydiales</taxon>
        <taxon>Candidatus Criblamydiaceae</taxon>
        <taxon>Candidatus Criblamydia</taxon>
    </lineage>
</organism>
<feature type="domain" description="Helicase ATP-binding" evidence="9">
    <location>
        <begin position="33"/>
        <end position="203"/>
    </location>
</feature>
<dbReference type="AlphaFoldDB" id="A0A090D1G7"/>
<keyword evidence="4 7" id="KW-0067">ATP-binding</keyword>
<reference evidence="12" key="1">
    <citation type="submission" date="2013-12" db="EMBL/GenBank/DDBJ databases">
        <authorList>
            <person name="Linke B."/>
        </authorList>
    </citation>
    <scope>NUCLEOTIDE SEQUENCE [LARGE SCALE GENOMIC DNA]</scope>
    <source>
        <strain evidence="12">CRIB-18</strain>
    </source>
</reference>
<dbReference type="InterPro" id="IPR014001">
    <property type="entry name" value="Helicase_ATP-bd"/>
</dbReference>
<feature type="short sequence motif" description="Q motif" evidence="6">
    <location>
        <begin position="2"/>
        <end position="30"/>
    </location>
</feature>
<dbReference type="eggNOG" id="COG0513">
    <property type="taxonomic scope" value="Bacteria"/>
</dbReference>
<evidence type="ECO:0000313" key="13">
    <source>
        <dbReference type="Proteomes" id="UP000031552"/>
    </source>
</evidence>
<feature type="region of interest" description="Disordered" evidence="8">
    <location>
        <begin position="378"/>
        <end position="402"/>
    </location>
</feature>
<dbReference type="RefSeq" id="WP_041017012.1">
    <property type="nucleotide sequence ID" value="NZ_CCEJ010000003.1"/>
</dbReference>
<evidence type="ECO:0000256" key="1">
    <source>
        <dbReference type="ARBA" id="ARBA00022741"/>
    </source>
</evidence>
<name>A0A090D1G7_9BACT</name>
<dbReference type="PANTHER" id="PTHR47959">
    <property type="entry name" value="ATP-DEPENDENT RNA HELICASE RHLE-RELATED"/>
    <property type="match status" value="1"/>
</dbReference>
<protein>
    <submittedName>
        <fullName evidence="12">DEAD-box ATP-dependent RNA helicase</fullName>
        <ecNumber evidence="12">3.6.4.13</ecNumber>
    </submittedName>
</protein>
<evidence type="ECO:0000256" key="8">
    <source>
        <dbReference type="SAM" id="MobiDB-lite"/>
    </source>
</evidence>
<dbReference type="GO" id="GO:0005524">
    <property type="term" value="F:ATP binding"/>
    <property type="evidence" value="ECO:0007669"/>
    <property type="project" value="UniProtKB-KW"/>
</dbReference>
<dbReference type="SMART" id="SM00490">
    <property type="entry name" value="HELICc"/>
    <property type="match status" value="1"/>
</dbReference>
<dbReference type="EC" id="3.6.4.13" evidence="12"/>
<dbReference type="GO" id="GO:0003676">
    <property type="term" value="F:nucleic acid binding"/>
    <property type="evidence" value="ECO:0007669"/>
    <property type="project" value="InterPro"/>
</dbReference>
<evidence type="ECO:0000259" key="10">
    <source>
        <dbReference type="PROSITE" id="PS51194"/>
    </source>
</evidence>
<keyword evidence="2 7" id="KW-0378">Hydrolase</keyword>
<dbReference type="OrthoDB" id="9805696at2"/>
<accession>A0A090D1G7</accession>
<feature type="domain" description="DEAD-box RNA helicase Q" evidence="11">
    <location>
        <begin position="2"/>
        <end position="30"/>
    </location>
</feature>
<dbReference type="EMBL" id="CCEJ010000003">
    <property type="protein sequence ID" value="CDR33543.1"/>
    <property type="molecule type" value="Genomic_DNA"/>
</dbReference>
<dbReference type="Gene3D" id="3.40.50.300">
    <property type="entry name" value="P-loop containing nucleotide triphosphate hydrolases"/>
    <property type="match status" value="2"/>
</dbReference>
<proteinExistence type="inferred from homology"/>
<comment type="similarity">
    <text evidence="5 7">Belongs to the DEAD box helicase family.</text>
</comment>
<dbReference type="InterPro" id="IPR027417">
    <property type="entry name" value="P-loop_NTPase"/>
</dbReference>
<dbReference type="GO" id="GO:0016787">
    <property type="term" value="F:hydrolase activity"/>
    <property type="evidence" value="ECO:0007669"/>
    <property type="project" value="UniProtKB-KW"/>
</dbReference>
<keyword evidence="13" id="KW-1185">Reference proteome</keyword>
<dbReference type="Proteomes" id="UP000031552">
    <property type="component" value="Unassembled WGS sequence"/>
</dbReference>
<gene>
    <name evidence="12" type="ORF">CSEC_0711</name>
</gene>
<dbReference type="CDD" id="cd18787">
    <property type="entry name" value="SF2_C_DEAD"/>
    <property type="match status" value="1"/>
</dbReference>
<evidence type="ECO:0000256" key="5">
    <source>
        <dbReference type="ARBA" id="ARBA00038437"/>
    </source>
</evidence>
<dbReference type="GO" id="GO:0003724">
    <property type="term" value="F:RNA helicase activity"/>
    <property type="evidence" value="ECO:0007669"/>
    <property type="project" value="UniProtKB-EC"/>
</dbReference>
<dbReference type="InterPro" id="IPR000629">
    <property type="entry name" value="RNA-helicase_DEAD-box_CS"/>
</dbReference>
<dbReference type="SMART" id="SM00487">
    <property type="entry name" value="DEXDc"/>
    <property type="match status" value="1"/>
</dbReference>
<dbReference type="GO" id="GO:0005829">
    <property type="term" value="C:cytosol"/>
    <property type="evidence" value="ECO:0007669"/>
    <property type="project" value="TreeGrafter"/>
</dbReference>
<evidence type="ECO:0000256" key="4">
    <source>
        <dbReference type="ARBA" id="ARBA00022840"/>
    </source>
</evidence>